<feature type="transmembrane region" description="Helical" evidence="1">
    <location>
        <begin position="6"/>
        <end position="23"/>
    </location>
</feature>
<keyword evidence="1" id="KW-0472">Membrane</keyword>
<name>A0A437LWH4_9SPHN</name>
<keyword evidence="1" id="KW-0812">Transmembrane</keyword>
<sequence>MTTIVLLLIAIGVVPLIVGIVRLRRDPAAIDRRAIAASTILAALAFNLTFFWQEIWLVLPKAMTPGLHPILYHNDHDWTGTAPIVELLQGTGAISTLVSGIAFLFIARRATRPTARLFAWWMAFEGFFQSASQFAIGALIPGNDVGRALTWLGMSNASRGMLLPIVGILMAKASQALVRIDRPAILLPAALSILLIIPFRVPRDPIEVVLIPIVVHLIGTGWVMLGASFTPVKAPPVQGRPALALPFAALLAILLVFQCILRPGIAF</sequence>
<feature type="transmembrane region" description="Helical" evidence="1">
    <location>
        <begin position="35"/>
        <end position="59"/>
    </location>
</feature>
<dbReference type="EMBL" id="SACN01000004">
    <property type="protein sequence ID" value="RVT89742.1"/>
    <property type="molecule type" value="Genomic_DNA"/>
</dbReference>
<feature type="transmembrane region" description="Helical" evidence="1">
    <location>
        <begin position="118"/>
        <end position="140"/>
    </location>
</feature>
<keyword evidence="1" id="KW-1133">Transmembrane helix</keyword>
<accession>A0A437LWH4</accession>
<dbReference type="RefSeq" id="WP_127745906.1">
    <property type="nucleotide sequence ID" value="NZ_SACN01000004.1"/>
</dbReference>
<feature type="transmembrane region" description="Helical" evidence="1">
    <location>
        <begin position="87"/>
        <end position="106"/>
    </location>
</feature>
<feature type="transmembrane region" description="Helical" evidence="1">
    <location>
        <begin position="160"/>
        <end position="178"/>
    </location>
</feature>
<gene>
    <name evidence="2" type="ORF">EOD43_20390</name>
</gene>
<evidence type="ECO:0000313" key="3">
    <source>
        <dbReference type="Proteomes" id="UP000282971"/>
    </source>
</evidence>
<feature type="transmembrane region" description="Helical" evidence="1">
    <location>
        <begin position="185"/>
        <end position="202"/>
    </location>
</feature>
<dbReference type="OrthoDB" id="7452072at2"/>
<proteinExistence type="predicted"/>
<comment type="caution">
    <text evidence="2">The sequence shown here is derived from an EMBL/GenBank/DDBJ whole genome shotgun (WGS) entry which is preliminary data.</text>
</comment>
<evidence type="ECO:0000256" key="1">
    <source>
        <dbReference type="SAM" id="Phobius"/>
    </source>
</evidence>
<keyword evidence="3" id="KW-1185">Reference proteome</keyword>
<evidence type="ECO:0000313" key="2">
    <source>
        <dbReference type="EMBL" id="RVT89742.1"/>
    </source>
</evidence>
<feature type="transmembrane region" description="Helical" evidence="1">
    <location>
        <begin position="208"/>
        <end position="230"/>
    </location>
</feature>
<protein>
    <submittedName>
        <fullName evidence="2">Uncharacterized protein</fullName>
    </submittedName>
</protein>
<reference evidence="2 3" key="1">
    <citation type="submission" date="2019-01" db="EMBL/GenBank/DDBJ databases">
        <authorList>
            <person name="Chen W.-M."/>
        </authorList>
    </citation>
    <scope>NUCLEOTIDE SEQUENCE [LARGE SCALE GENOMIC DNA]</scope>
    <source>
        <strain evidence="2 3">CCP-7</strain>
    </source>
</reference>
<dbReference type="AlphaFoldDB" id="A0A437LWH4"/>
<organism evidence="2 3">
    <name type="scientific">Sphingomonas crocodyli</name>
    <dbReference type="NCBI Taxonomy" id="1979270"/>
    <lineage>
        <taxon>Bacteria</taxon>
        <taxon>Pseudomonadati</taxon>
        <taxon>Pseudomonadota</taxon>
        <taxon>Alphaproteobacteria</taxon>
        <taxon>Sphingomonadales</taxon>
        <taxon>Sphingomonadaceae</taxon>
        <taxon>Sphingomonas</taxon>
    </lineage>
</organism>
<feature type="transmembrane region" description="Helical" evidence="1">
    <location>
        <begin position="242"/>
        <end position="265"/>
    </location>
</feature>
<dbReference type="Proteomes" id="UP000282971">
    <property type="component" value="Unassembled WGS sequence"/>
</dbReference>